<dbReference type="InterPro" id="IPR003582">
    <property type="entry name" value="ShKT_dom"/>
</dbReference>
<feature type="disulfide bond" evidence="1">
    <location>
        <begin position="468"/>
        <end position="481"/>
    </location>
</feature>
<proteinExistence type="predicted"/>
<dbReference type="EMBL" id="CACVKT020008108">
    <property type="protein sequence ID" value="CAC5412854.1"/>
    <property type="molecule type" value="Genomic_DNA"/>
</dbReference>
<gene>
    <name evidence="3" type="ORF">MCOR_45826</name>
</gene>
<evidence type="ECO:0000313" key="4">
    <source>
        <dbReference type="Proteomes" id="UP000507470"/>
    </source>
</evidence>
<evidence type="ECO:0000256" key="1">
    <source>
        <dbReference type="PROSITE-ProRule" id="PRU01005"/>
    </source>
</evidence>
<dbReference type="Proteomes" id="UP000507470">
    <property type="component" value="Unassembled WGS sequence"/>
</dbReference>
<feature type="domain" description="ShKT" evidence="2">
    <location>
        <begin position="454"/>
        <end position="484"/>
    </location>
</feature>
<evidence type="ECO:0000313" key="3">
    <source>
        <dbReference type="EMBL" id="CAC5412854.1"/>
    </source>
</evidence>
<evidence type="ECO:0000259" key="2">
    <source>
        <dbReference type="PROSITE" id="PS51670"/>
    </source>
</evidence>
<keyword evidence="1" id="KW-1015">Disulfide bond</keyword>
<reference evidence="3 4" key="1">
    <citation type="submission" date="2020-06" db="EMBL/GenBank/DDBJ databases">
        <authorList>
            <person name="Li R."/>
            <person name="Bekaert M."/>
        </authorList>
    </citation>
    <scope>NUCLEOTIDE SEQUENCE [LARGE SCALE GENOMIC DNA]</scope>
    <source>
        <strain evidence="4">wild</strain>
    </source>
</reference>
<sequence>MCYGRNGTSLHKIDSQNKTIEKQQQQITMQFIQLSALQSTTKDQVTSNKERDNDVNFLYNRVEELKSRLEIQEQYSRRTSLPIFLSLQQSERVKTAQIQTTLETRIGYVDPKVVTIGRCGSNVMTLNSTAKTSRCVCRKDLAEIACLKVAFIDVCTDSECGIWIYFDDKLSITKPTMSVAQSTSTMTTTSKQQLTAFMTTQYKTTAVNKNNSNQLLILTTEMSSKSNKICTTLPAHGHVKSSARQETSTTRSNMIQNTTSFISSKPVINIKSDHVTVAYNVYGLSINKEQDYVHVGDTPRYSCTVQENANFLIGNPLKWEMVGSNGSNLVISVLTNVEEGLASEYMVQLDTGDNSMTFTLIFLQGIKKEYDGFFVCALYDKNGVVLAKTKVEVNVIAKTTTAVLTTVSSMINSTCHDGHVICSQLLPGECEAGIHLMILCPRSCGICTYTARYCDDRSNDCSKVTDQCKDSTVKQICPSSCNICDGHHCNSTMTYSALSNNSVLSHPAGDYCSDGTQTNADSVVLDLCNARIDKMWQKGIQVVSNCQKISLYAPVSSFGSFSHQIGIFLGCTDTGFKIGMQRCQEHFKEQTLVSGNTSTTFSNADVYFVLIVK</sequence>
<dbReference type="PROSITE" id="PS51670">
    <property type="entry name" value="SHKT"/>
    <property type="match status" value="1"/>
</dbReference>
<dbReference type="OrthoDB" id="6126741at2759"/>
<dbReference type="SMART" id="SM00254">
    <property type="entry name" value="ShKT"/>
    <property type="match status" value="2"/>
</dbReference>
<comment type="caution">
    <text evidence="1">Lacks conserved residue(s) required for the propagation of feature annotation.</text>
</comment>
<dbReference type="AlphaFoldDB" id="A0A6J8DW94"/>
<dbReference type="Pfam" id="PF01549">
    <property type="entry name" value="ShK"/>
    <property type="match status" value="2"/>
</dbReference>
<organism evidence="3 4">
    <name type="scientific">Mytilus coruscus</name>
    <name type="common">Sea mussel</name>
    <dbReference type="NCBI Taxonomy" id="42192"/>
    <lineage>
        <taxon>Eukaryota</taxon>
        <taxon>Metazoa</taxon>
        <taxon>Spiralia</taxon>
        <taxon>Lophotrochozoa</taxon>
        <taxon>Mollusca</taxon>
        <taxon>Bivalvia</taxon>
        <taxon>Autobranchia</taxon>
        <taxon>Pteriomorphia</taxon>
        <taxon>Mytilida</taxon>
        <taxon>Mytiloidea</taxon>
        <taxon>Mytilidae</taxon>
        <taxon>Mytilinae</taxon>
        <taxon>Mytilus</taxon>
    </lineage>
</organism>
<keyword evidence="4" id="KW-1185">Reference proteome</keyword>
<accession>A0A6J8DW94</accession>
<name>A0A6J8DW94_MYTCO</name>
<protein>
    <recommendedName>
        <fullName evidence="2">ShKT domain-containing protein</fullName>
    </recommendedName>
</protein>